<dbReference type="Proteomes" id="UP000241434">
    <property type="component" value="Unassembled WGS sequence"/>
</dbReference>
<sequence>MIVFISPAKGFNEKNIKAESLPEFIDESQLLIDYLKTLSVLEISKIMKINEKLSLLNKERFEKFKFDMLGGPALLLYSGIQYKNIAAKDFNEEDLSFANEHLRIVSALYGLLKPMDSIYPYRLEMSRKLPSEDFPNLYKFWGDKIFNSIKRDSDNVIVNLASDEYSKAIKNYVTDEKYISCFFKVLKNKELKLESSSSKKARGLMVNYIVKNKILDPEDLKKFNQAGFVFSEEYSTENEFIFISNK</sequence>
<dbReference type="GO" id="GO:0005829">
    <property type="term" value="C:cytosol"/>
    <property type="evidence" value="ECO:0007669"/>
    <property type="project" value="TreeGrafter"/>
</dbReference>
<evidence type="ECO:0000313" key="2">
    <source>
        <dbReference type="EMBL" id="PSJ32349.1"/>
    </source>
</evidence>
<accession>A0A2P7Q314</accession>
<dbReference type="HAMAP" id="MF_00652">
    <property type="entry name" value="UPF0246"/>
    <property type="match status" value="1"/>
</dbReference>
<protein>
    <recommendedName>
        <fullName evidence="1">UPF0246 protein UF10_00885</fullName>
    </recommendedName>
</protein>
<organism evidence="2 3">
    <name type="scientific">Peptostreptococcus russellii</name>
    <dbReference type="NCBI Taxonomy" id="215200"/>
    <lineage>
        <taxon>Bacteria</taxon>
        <taxon>Bacillati</taxon>
        <taxon>Bacillota</taxon>
        <taxon>Clostridia</taxon>
        <taxon>Peptostreptococcales</taxon>
        <taxon>Peptostreptococcaceae</taxon>
        <taxon>Peptostreptococcus</taxon>
    </lineage>
</organism>
<dbReference type="PANTHER" id="PTHR30283:SF4">
    <property type="entry name" value="PEROXIDE STRESS RESISTANCE PROTEIN YAAA"/>
    <property type="match status" value="1"/>
</dbReference>
<gene>
    <name evidence="2" type="ORF">UF10_00885</name>
</gene>
<proteinExistence type="inferred from homology"/>
<dbReference type="GO" id="GO:0033194">
    <property type="term" value="P:response to hydroperoxide"/>
    <property type="evidence" value="ECO:0007669"/>
    <property type="project" value="TreeGrafter"/>
</dbReference>
<dbReference type="EMBL" id="JYGE01000001">
    <property type="protein sequence ID" value="PSJ32349.1"/>
    <property type="molecule type" value="Genomic_DNA"/>
</dbReference>
<dbReference type="RefSeq" id="WP_106775969.1">
    <property type="nucleotide sequence ID" value="NZ_JYGE01000001.1"/>
</dbReference>
<evidence type="ECO:0000256" key="1">
    <source>
        <dbReference type="HAMAP-Rule" id="MF_00652"/>
    </source>
</evidence>
<dbReference type="AlphaFoldDB" id="A0A2P7Q314"/>
<reference evidence="2" key="1">
    <citation type="thesis" date="2015" institute="Rutgers" country="The State University of New Jersey, 14 College Farm Rd., New Brunswick, NJ, USA">
        <title>Ammonia toxicity in bacteria and its implications for treatment of and resource recovery from highly nitrogenous organic wastes.</title>
        <authorList>
            <person name="Luther A.K."/>
        </authorList>
    </citation>
    <scope>NUCLEOTIDE SEQUENCE</scope>
    <source>
        <strain evidence="2">RT-10B</strain>
    </source>
</reference>
<dbReference type="InterPro" id="IPR005583">
    <property type="entry name" value="YaaA"/>
</dbReference>
<dbReference type="NCBIfam" id="NF002543">
    <property type="entry name" value="PRK02101.1-4"/>
    <property type="match status" value="1"/>
</dbReference>
<dbReference type="Pfam" id="PF03883">
    <property type="entry name" value="H2O2_YaaD"/>
    <property type="match status" value="1"/>
</dbReference>
<name>A0A2P7Q314_9FIRM</name>
<dbReference type="OrthoDB" id="9777133at2"/>
<comment type="similarity">
    <text evidence="1">Belongs to the UPF0246 family.</text>
</comment>
<dbReference type="PANTHER" id="PTHR30283">
    <property type="entry name" value="PEROXIDE STRESS RESPONSE PROTEIN YAAA"/>
    <property type="match status" value="1"/>
</dbReference>
<evidence type="ECO:0000313" key="3">
    <source>
        <dbReference type="Proteomes" id="UP000241434"/>
    </source>
</evidence>
<keyword evidence="3" id="KW-1185">Reference proteome</keyword>
<comment type="caution">
    <text evidence="2">The sequence shown here is derived from an EMBL/GenBank/DDBJ whole genome shotgun (WGS) entry which is preliminary data.</text>
</comment>